<protein>
    <submittedName>
        <fullName evidence="6">Uncharacterized protein</fullName>
    </submittedName>
</protein>
<accession>A0A6G0W4X7</accession>
<keyword evidence="7" id="KW-1185">Reference proteome</keyword>
<proteinExistence type="predicted"/>
<dbReference type="PANTHER" id="PTHR12652">
    <property type="entry name" value="PEROXISOMAL BIOGENESIS FACTOR 11"/>
    <property type="match status" value="1"/>
</dbReference>
<evidence type="ECO:0000313" key="7">
    <source>
        <dbReference type="Proteomes" id="UP000481153"/>
    </source>
</evidence>
<name>A0A6G0W4X7_9STRA</name>
<dbReference type="Pfam" id="PF05648">
    <property type="entry name" value="PEX11"/>
    <property type="match status" value="1"/>
</dbReference>
<dbReference type="GO" id="GO:0016559">
    <property type="term" value="P:peroxisome fission"/>
    <property type="evidence" value="ECO:0007669"/>
    <property type="project" value="InterPro"/>
</dbReference>
<dbReference type="AlphaFoldDB" id="A0A6G0W4X7"/>
<dbReference type="PANTHER" id="PTHR12652:SF50">
    <property type="entry name" value="PEROXIN 11"/>
    <property type="match status" value="1"/>
</dbReference>
<evidence type="ECO:0000313" key="6">
    <source>
        <dbReference type="EMBL" id="KAF0722141.1"/>
    </source>
</evidence>
<dbReference type="Proteomes" id="UP000481153">
    <property type="component" value="Unassembled WGS sequence"/>
</dbReference>
<keyword evidence="2 5" id="KW-0472">Membrane</keyword>
<reference evidence="6 7" key="1">
    <citation type="submission" date="2019-07" db="EMBL/GenBank/DDBJ databases">
        <title>Genomics analysis of Aphanomyces spp. identifies a new class of oomycete effector associated with host adaptation.</title>
        <authorList>
            <person name="Gaulin E."/>
        </authorList>
    </citation>
    <scope>NUCLEOTIDE SEQUENCE [LARGE SCALE GENOMIC DNA]</scope>
    <source>
        <strain evidence="6 7">ATCC 201684</strain>
    </source>
</reference>
<feature type="transmembrane region" description="Helical" evidence="5">
    <location>
        <begin position="98"/>
        <end position="121"/>
    </location>
</feature>
<evidence type="ECO:0000256" key="4">
    <source>
        <dbReference type="ARBA" id="ARBA00046271"/>
    </source>
</evidence>
<dbReference type="EMBL" id="VJMJ01000345">
    <property type="protein sequence ID" value="KAF0722141.1"/>
    <property type="molecule type" value="Genomic_DNA"/>
</dbReference>
<keyword evidence="1" id="KW-0962">Peroxisome biogenesis</keyword>
<dbReference type="InterPro" id="IPR008733">
    <property type="entry name" value="PEX11"/>
</dbReference>
<keyword evidence="5" id="KW-0812">Transmembrane</keyword>
<comment type="subcellular location">
    <subcellularLocation>
        <location evidence="4">Peroxisome membrane</location>
    </subcellularLocation>
</comment>
<keyword evidence="3" id="KW-0576">Peroxisome</keyword>
<gene>
    <name evidence="6" type="ORF">Ae201684_018622</name>
</gene>
<evidence type="ECO:0000256" key="3">
    <source>
        <dbReference type="ARBA" id="ARBA00023140"/>
    </source>
</evidence>
<dbReference type="GO" id="GO:0005778">
    <property type="term" value="C:peroxisomal membrane"/>
    <property type="evidence" value="ECO:0007669"/>
    <property type="project" value="UniProtKB-SubCell"/>
</dbReference>
<organism evidence="6 7">
    <name type="scientific">Aphanomyces euteiches</name>
    <dbReference type="NCBI Taxonomy" id="100861"/>
    <lineage>
        <taxon>Eukaryota</taxon>
        <taxon>Sar</taxon>
        <taxon>Stramenopiles</taxon>
        <taxon>Oomycota</taxon>
        <taxon>Saprolegniomycetes</taxon>
        <taxon>Saprolegniales</taxon>
        <taxon>Verrucalvaceae</taxon>
        <taxon>Aphanomyces</taxon>
    </lineage>
</organism>
<comment type="caution">
    <text evidence="6">The sequence shown here is derived from an EMBL/GenBank/DDBJ whole genome shotgun (WGS) entry which is preliminary data.</text>
</comment>
<evidence type="ECO:0000256" key="2">
    <source>
        <dbReference type="ARBA" id="ARBA00023136"/>
    </source>
</evidence>
<sequence>MQAWQQVEEIVRLMSTTEGRTKVYRLLQYTSKSLQLVMQRVFEIDAGDDGIRVLKALETLLGTCRKTMRLFRFVDMALLLTTVEDKNLAIRRVRQMRILTFFGMYLFENISLFYASMQIKLPRTSNKQRSSRTFTIQWRRWSHACWFLSLCLGLGLDLNLKRTSYVAVLKNLTEIPIALILTLRVRVDDSLLCSLGVASSLLALHLHRSAMPQLRPAKLFEGMQ</sequence>
<keyword evidence="5" id="KW-1133">Transmembrane helix</keyword>
<evidence type="ECO:0000256" key="5">
    <source>
        <dbReference type="SAM" id="Phobius"/>
    </source>
</evidence>
<evidence type="ECO:0000256" key="1">
    <source>
        <dbReference type="ARBA" id="ARBA00022593"/>
    </source>
</evidence>
<dbReference type="VEuPathDB" id="FungiDB:AeMF1_011207"/>